<dbReference type="PANTHER" id="PTHR33059:SF84">
    <property type="entry name" value="FCS-LIKE ZINC FINGER 15"/>
    <property type="match status" value="1"/>
</dbReference>
<dbReference type="FunCoup" id="A0A7J7E0Y7">
    <property type="interactions" value="20"/>
</dbReference>
<keyword evidence="4" id="KW-0479">Metal-binding</keyword>
<dbReference type="InterPro" id="IPR007650">
    <property type="entry name" value="Zf-FLZ_dom"/>
</dbReference>
<feature type="region of interest" description="Disordered" evidence="7">
    <location>
        <begin position="107"/>
        <end position="151"/>
    </location>
</feature>
<dbReference type="Pfam" id="PF04570">
    <property type="entry name" value="zf-FLZ"/>
    <property type="match status" value="1"/>
</dbReference>
<sequence>MRDDDMVGLSIILETQKGFINHNNKKTPQVINKATMINKNKQSSSSSTSTSKRVSQSSPFPVPTFLEHCFLCRQKLLQGKDIYMYKGDRAFCSVECRCRQIFIDEEESPSKDNCSLAAMKPSSASAASSSSPSGSRSRNKGPRNRTGGFAY</sequence>
<name>A0A7J7E0Y7_TRIWF</name>
<protein>
    <recommendedName>
        <fullName evidence="8">FLZ-type domain-containing protein</fullName>
    </recommendedName>
</protein>
<keyword evidence="3" id="KW-0963">Cytoplasm</keyword>
<evidence type="ECO:0000256" key="3">
    <source>
        <dbReference type="ARBA" id="ARBA00022490"/>
    </source>
</evidence>
<evidence type="ECO:0000259" key="8">
    <source>
        <dbReference type="PROSITE" id="PS51795"/>
    </source>
</evidence>
<gene>
    <name evidence="9" type="ORF">HS088_TW01G00098</name>
</gene>
<feature type="compositionally biased region" description="Low complexity" evidence="7">
    <location>
        <begin position="120"/>
        <end position="136"/>
    </location>
</feature>
<reference evidence="9 10" key="1">
    <citation type="journal article" date="2020" name="Nat. Commun.">
        <title>Genome of Tripterygium wilfordii and identification of cytochrome P450 involved in triptolide biosynthesis.</title>
        <authorList>
            <person name="Tu L."/>
            <person name="Su P."/>
            <person name="Zhang Z."/>
            <person name="Gao L."/>
            <person name="Wang J."/>
            <person name="Hu T."/>
            <person name="Zhou J."/>
            <person name="Zhang Y."/>
            <person name="Zhao Y."/>
            <person name="Liu Y."/>
            <person name="Song Y."/>
            <person name="Tong Y."/>
            <person name="Lu Y."/>
            <person name="Yang J."/>
            <person name="Xu C."/>
            <person name="Jia M."/>
            <person name="Peters R.J."/>
            <person name="Huang L."/>
            <person name="Gao W."/>
        </authorList>
    </citation>
    <scope>NUCLEOTIDE SEQUENCE [LARGE SCALE GENOMIC DNA]</scope>
    <source>
        <strain evidence="10">cv. XIE 37</strain>
        <tissue evidence="9">Leaf</tissue>
    </source>
</reference>
<dbReference type="InParanoid" id="A0A7J7E0Y7"/>
<evidence type="ECO:0000313" key="9">
    <source>
        <dbReference type="EMBL" id="KAF5752191.1"/>
    </source>
</evidence>
<accession>A0A7J7E0Y7</accession>
<evidence type="ECO:0000256" key="1">
    <source>
        <dbReference type="ARBA" id="ARBA00004496"/>
    </source>
</evidence>
<evidence type="ECO:0000256" key="7">
    <source>
        <dbReference type="SAM" id="MobiDB-lite"/>
    </source>
</evidence>
<keyword evidence="10" id="KW-1185">Reference proteome</keyword>
<dbReference type="Proteomes" id="UP000593562">
    <property type="component" value="Unassembled WGS sequence"/>
</dbReference>
<evidence type="ECO:0000256" key="5">
    <source>
        <dbReference type="ARBA" id="ARBA00022771"/>
    </source>
</evidence>
<evidence type="ECO:0000256" key="2">
    <source>
        <dbReference type="ARBA" id="ARBA00009374"/>
    </source>
</evidence>
<evidence type="ECO:0000313" key="10">
    <source>
        <dbReference type="Proteomes" id="UP000593562"/>
    </source>
</evidence>
<feature type="domain" description="FLZ-type" evidence="8">
    <location>
        <begin position="64"/>
        <end position="108"/>
    </location>
</feature>
<comment type="subcellular location">
    <subcellularLocation>
        <location evidence="1">Cytoplasm</location>
    </subcellularLocation>
</comment>
<keyword evidence="5" id="KW-0863">Zinc-finger</keyword>
<feature type="region of interest" description="Disordered" evidence="7">
    <location>
        <begin position="36"/>
        <end position="59"/>
    </location>
</feature>
<feature type="compositionally biased region" description="Low complexity" evidence="7">
    <location>
        <begin position="41"/>
        <end position="58"/>
    </location>
</feature>
<dbReference type="PROSITE" id="PS51795">
    <property type="entry name" value="ZF_FLZ"/>
    <property type="match status" value="1"/>
</dbReference>
<dbReference type="OrthoDB" id="1926521at2759"/>
<evidence type="ECO:0000256" key="6">
    <source>
        <dbReference type="PROSITE-ProRule" id="PRU01131"/>
    </source>
</evidence>
<proteinExistence type="inferred from homology"/>
<comment type="similarity">
    <text evidence="2">Belongs to the FLZ family.</text>
</comment>
<feature type="zinc finger region" description="FLZ-type" evidence="6">
    <location>
        <begin position="64"/>
        <end position="108"/>
    </location>
</feature>
<evidence type="ECO:0000256" key="4">
    <source>
        <dbReference type="ARBA" id="ARBA00022723"/>
    </source>
</evidence>
<dbReference type="GO" id="GO:0008270">
    <property type="term" value="F:zinc ion binding"/>
    <property type="evidence" value="ECO:0007669"/>
    <property type="project" value="UniProtKB-KW"/>
</dbReference>
<organism evidence="9 10">
    <name type="scientific">Tripterygium wilfordii</name>
    <name type="common">Thunder God vine</name>
    <dbReference type="NCBI Taxonomy" id="458696"/>
    <lineage>
        <taxon>Eukaryota</taxon>
        <taxon>Viridiplantae</taxon>
        <taxon>Streptophyta</taxon>
        <taxon>Embryophyta</taxon>
        <taxon>Tracheophyta</taxon>
        <taxon>Spermatophyta</taxon>
        <taxon>Magnoliopsida</taxon>
        <taxon>eudicotyledons</taxon>
        <taxon>Gunneridae</taxon>
        <taxon>Pentapetalae</taxon>
        <taxon>rosids</taxon>
        <taxon>fabids</taxon>
        <taxon>Celastrales</taxon>
        <taxon>Celastraceae</taxon>
        <taxon>Tripterygium</taxon>
    </lineage>
</organism>
<comment type="caution">
    <text evidence="9">The sequence shown here is derived from an EMBL/GenBank/DDBJ whole genome shotgun (WGS) entry which is preliminary data.</text>
</comment>
<dbReference type="AlphaFoldDB" id="A0A7J7E0Y7"/>
<keyword evidence="5" id="KW-0862">Zinc</keyword>
<dbReference type="GO" id="GO:0005737">
    <property type="term" value="C:cytoplasm"/>
    <property type="evidence" value="ECO:0007669"/>
    <property type="project" value="UniProtKB-SubCell"/>
</dbReference>
<dbReference type="PANTHER" id="PTHR33059">
    <property type="entry name" value="FCS-LIKE ZINC FINGER 5"/>
    <property type="match status" value="1"/>
</dbReference>
<dbReference type="EMBL" id="JAAARO010000001">
    <property type="protein sequence ID" value="KAF5752191.1"/>
    <property type="molecule type" value="Genomic_DNA"/>
</dbReference>